<evidence type="ECO:0000313" key="10">
    <source>
        <dbReference type="Proteomes" id="UP000030889"/>
    </source>
</evidence>
<evidence type="ECO:0000259" key="8">
    <source>
        <dbReference type="Pfam" id="PF16916"/>
    </source>
</evidence>
<dbReference type="SUPFAM" id="SSF161111">
    <property type="entry name" value="Cation efflux protein transmembrane domain-like"/>
    <property type="match status" value="1"/>
</dbReference>
<comment type="caution">
    <text evidence="9">The sequence shown here is derived from an EMBL/GenBank/DDBJ whole genome shotgun (WGS) entry which is preliminary data.</text>
</comment>
<dbReference type="PANTHER" id="PTHR43840:SF50">
    <property type="entry name" value="MANGANESE EFFLUX SYSTEM PROTEIN MNES"/>
    <property type="match status" value="1"/>
</dbReference>
<protein>
    <submittedName>
        <fullName evidence="9">Cation transporter</fullName>
    </submittedName>
</protein>
<dbReference type="Pfam" id="PF16916">
    <property type="entry name" value="ZT_dimer"/>
    <property type="match status" value="1"/>
</dbReference>
<dbReference type="InterPro" id="IPR058533">
    <property type="entry name" value="Cation_efflux_TM"/>
</dbReference>
<dbReference type="Proteomes" id="UP000030889">
    <property type="component" value="Unassembled WGS sequence"/>
</dbReference>
<feature type="transmembrane region" description="Helical" evidence="6">
    <location>
        <begin position="50"/>
        <end position="68"/>
    </location>
</feature>
<dbReference type="RefSeq" id="WP_035472600.1">
    <property type="nucleotide sequence ID" value="NZ_JRGF01000004.1"/>
</dbReference>
<keyword evidence="5 6" id="KW-0472">Membrane</keyword>
<dbReference type="NCBIfam" id="TIGR01297">
    <property type="entry name" value="CDF"/>
    <property type="match status" value="1"/>
</dbReference>
<keyword evidence="4 6" id="KW-1133">Transmembrane helix</keyword>
<feature type="transmembrane region" description="Helical" evidence="6">
    <location>
        <begin position="122"/>
        <end position="141"/>
    </location>
</feature>
<keyword evidence="3 6" id="KW-0812">Transmembrane</keyword>
<dbReference type="InterPro" id="IPR002524">
    <property type="entry name" value="Cation_efflux"/>
</dbReference>
<dbReference type="EMBL" id="JRGF01000004">
    <property type="protein sequence ID" value="KHE42498.1"/>
    <property type="molecule type" value="Genomic_DNA"/>
</dbReference>
<feature type="domain" description="Cation efflux protein cytoplasmic" evidence="8">
    <location>
        <begin position="218"/>
        <end position="294"/>
    </location>
</feature>
<evidence type="ECO:0000256" key="6">
    <source>
        <dbReference type="SAM" id="Phobius"/>
    </source>
</evidence>
<feature type="transmembrane region" description="Helical" evidence="6">
    <location>
        <begin position="162"/>
        <end position="181"/>
    </location>
</feature>
<evidence type="ECO:0000256" key="4">
    <source>
        <dbReference type="ARBA" id="ARBA00022989"/>
    </source>
</evidence>
<dbReference type="Gene3D" id="1.20.1510.10">
    <property type="entry name" value="Cation efflux protein transmembrane domain"/>
    <property type="match status" value="1"/>
</dbReference>
<evidence type="ECO:0000256" key="5">
    <source>
        <dbReference type="ARBA" id="ARBA00023136"/>
    </source>
</evidence>
<evidence type="ECO:0000256" key="1">
    <source>
        <dbReference type="ARBA" id="ARBA00004141"/>
    </source>
</evidence>
<organism evidence="9 10">
    <name type="scientific">Alistipes inops</name>
    <dbReference type="NCBI Taxonomy" id="1501391"/>
    <lineage>
        <taxon>Bacteria</taxon>
        <taxon>Pseudomonadati</taxon>
        <taxon>Bacteroidota</taxon>
        <taxon>Bacteroidia</taxon>
        <taxon>Bacteroidales</taxon>
        <taxon>Rikenellaceae</taxon>
        <taxon>Alistipes</taxon>
    </lineage>
</organism>
<accession>A0ABR4YLA5</accession>
<dbReference type="InterPro" id="IPR027470">
    <property type="entry name" value="Cation_efflux_CTD"/>
</dbReference>
<dbReference type="Pfam" id="PF01545">
    <property type="entry name" value="Cation_efflux"/>
    <property type="match status" value="1"/>
</dbReference>
<keyword evidence="10" id="KW-1185">Reference proteome</keyword>
<gene>
    <name evidence="9" type="ORF">LG35_04565</name>
</gene>
<dbReference type="InterPro" id="IPR027469">
    <property type="entry name" value="Cation_efflux_TMD_sf"/>
</dbReference>
<evidence type="ECO:0000256" key="3">
    <source>
        <dbReference type="ARBA" id="ARBA00022692"/>
    </source>
</evidence>
<evidence type="ECO:0000259" key="7">
    <source>
        <dbReference type="Pfam" id="PF01545"/>
    </source>
</evidence>
<keyword evidence="2" id="KW-0813">Transport</keyword>
<feature type="transmembrane region" description="Helical" evidence="6">
    <location>
        <begin position="21"/>
        <end position="44"/>
    </location>
</feature>
<dbReference type="Gene3D" id="3.30.70.1350">
    <property type="entry name" value="Cation efflux protein, cytoplasmic domain"/>
    <property type="match status" value="1"/>
</dbReference>
<feature type="domain" description="Cation efflux protein transmembrane" evidence="7">
    <location>
        <begin position="18"/>
        <end position="212"/>
    </location>
</feature>
<name>A0ABR4YLA5_9BACT</name>
<sequence>MAIDDNAVRNRVLVRTSWISTVGNAVLSAAKITVGALAGSLAVLGDGIDSATDVVISVVMIFTARIVGKPPTKKYPYGYEKAETIATKILSLIIFYAGVQMLVSSVESMFSPEPKLMPAPVAIYVTLFSIVGKLLLALYQYRQGKRVQSALLTANAVNMRNDVIISLGVLVGLVFTFALDMPVLDTVTGLVISLFIIKSSVTIFMDSNVELMDGVKDETVYARIFQAVEAVPGAHNPHRVRSRQIGNMYMIALDIEVDGTISVTEAHRIANEVERSIKARIDNIYDIVVHVEPEGVHHDAEKFGIDRGMV</sequence>
<dbReference type="PANTHER" id="PTHR43840">
    <property type="entry name" value="MITOCHONDRIAL METAL TRANSPORTER 1-RELATED"/>
    <property type="match status" value="1"/>
</dbReference>
<dbReference type="SUPFAM" id="SSF160240">
    <property type="entry name" value="Cation efflux protein cytoplasmic domain-like"/>
    <property type="match status" value="1"/>
</dbReference>
<feature type="transmembrane region" description="Helical" evidence="6">
    <location>
        <begin position="89"/>
        <end position="110"/>
    </location>
</feature>
<evidence type="ECO:0000256" key="2">
    <source>
        <dbReference type="ARBA" id="ARBA00022448"/>
    </source>
</evidence>
<dbReference type="InterPro" id="IPR050291">
    <property type="entry name" value="CDF_Transporter"/>
</dbReference>
<proteinExistence type="predicted"/>
<comment type="subcellular location">
    <subcellularLocation>
        <location evidence="1">Membrane</location>
        <topology evidence="1">Multi-pass membrane protein</topology>
    </subcellularLocation>
</comment>
<evidence type="ECO:0000313" key="9">
    <source>
        <dbReference type="EMBL" id="KHE42498.1"/>
    </source>
</evidence>
<dbReference type="InterPro" id="IPR036837">
    <property type="entry name" value="Cation_efflux_CTD_sf"/>
</dbReference>
<reference evidence="9 10" key="1">
    <citation type="submission" date="2014-09" db="EMBL/GenBank/DDBJ databases">
        <title>Alistipes sp. 627, sp. nov., a novel member of the family Rikenellaceae isolated from human faeces.</title>
        <authorList>
            <person name="Shkoporov A.N."/>
            <person name="Chaplin A.V."/>
            <person name="Motuzova O.V."/>
            <person name="Kafarskaia L.I."/>
            <person name="Khokhlova E.V."/>
            <person name="Efimov B.A."/>
        </authorList>
    </citation>
    <scope>NUCLEOTIDE SEQUENCE [LARGE SCALE GENOMIC DNA]</scope>
    <source>
        <strain evidence="9 10">627</strain>
    </source>
</reference>